<dbReference type="InterPro" id="IPR020460">
    <property type="entry name" value="Znf_C4-type_bac"/>
</dbReference>
<dbReference type="PANTHER" id="PTHR38777">
    <property type="entry name" value="FELS-2 PROPHAGE PROTEIN"/>
    <property type="match status" value="1"/>
</dbReference>
<dbReference type="Pfam" id="PF01258">
    <property type="entry name" value="zf-dskA_traR"/>
    <property type="match status" value="1"/>
</dbReference>
<organism evidence="6 7">
    <name type="scientific">Cellvibrio zantedeschiae</name>
    <dbReference type="NCBI Taxonomy" id="1237077"/>
    <lineage>
        <taxon>Bacteria</taxon>
        <taxon>Pseudomonadati</taxon>
        <taxon>Pseudomonadota</taxon>
        <taxon>Gammaproteobacteria</taxon>
        <taxon>Cellvibrionales</taxon>
        <taxon>Cellvibrionaceae</taxon>
        <taxon>Cellvibrio</taxon>
    </lineage>
</organism>
<evidence type="ECO:0000256" key="2">
    <source>
        <dbReference type="ARBA" id="ARBA00022771"/>
    </source>
</evidence>
<dbReference type="SUPFAM" id="SSF57716">
    <property type="entry name" value="Glucocorticoid receptor-like (DNA-binding domain)"/>
    <property type="match status" value="1"/>
</dbReference>
<keyword evidence="1" id="KW-0479">Metal-binding</keyword>
<dbReference type="PANTHER" id="PTHR38777:SF1">
    <property type="entry name" value="DNAK SUPPRESSOR PROTEIN"/>
    <property type="match status" value="1"/>
</dbReference>
<dbReference type="InterPro" id="IPR000962">
    <property type="entry name" value="Znf_DskA_TraR"/>
</dbReference>
<sequence length="88" mass="9609">MAGGWSRDGAVQDQIDASLDDAVNLARSRLPSGKSLSHCEECGEKIPLARQKAVPGVHLCVKCQEERDKEDVFSTGINRRGSKDSQLR</sequence>
<dbReference type="PRINTS" id="PR00618">
    <property type="entry name" value="DKSAZNFINGER"/>
</dbReference>
<keyword evidence="7" id="KW-1185">Reference proteome</keyword>
<evidence type="ECO:0000313" key="6">
    <source>
        <dbReference type="EMBL" id="GGY73982.1"/>
    </source>
</evidence>
<evidence type="ECO:0000259" key="5">
    <source>
        <dbReference type="Pfam" id="PF01258"/>
    </source>
</evidence>
<dbReference type="PROSITE" id="PS01102">
    <property type="entry name" value="ZF_DKSA_1"/>
    <property type="match status" value="1"/>
</dbReference>
<dbReference type="InterPro" id="IPR020458">
    <property type="entry name" value="Znf_DskA_TraR_CS"/>
</dbReference>
<feature type="zinc finger region" description="dksA C4-type" evidence="4">
    <location>
        <begin position="39"/>
        <end position="63"/>
    </location>
</feature>
<evidence type="ECO:0000256" key="4">
    <source>
        <dbReference type="PROSITE-ProRule" id="PRU00510"/>
    </source>
</evidence>
<dbReference type="Gene3D" id="1.20.120.910">
    <property type="entry name" value="DksA, coiled-coil domain"/>
    <property type="match status" value="1"/>
</dbReference>
<reference evidence="7" key="1">
    <citation type="journal article" date="2019" name="Int. J. Syst. Evol. Microbiol.">
        <title>The Global Catalogue of Microorganisms (GCM) 10K type strain sequencing project: providing services to taxonomists for standard genome sequencing and annotation.</title>
        <authorList>
            <consortium name="The Broad Institute Genomics Platform"/>
            <consortium name="The Broad Institute Genome Sequencing Center for Infectious Disease"/>
            <person name="Wu L."/>
            <person name="Ma J."/>
        </authorList>
    </citation>
    <scope>NUCLEOTIDE SEQUENCE [LARGE SCALE GENOMIC DNA]</scope>
    <source>
        <strain evidence="7">KCTC 32239</strain>
    </source>
</reference>
<feature type="domain" description="Zinc finger DksA/TraR C4-type" evidence="5">
    <location>
        <begin position="36"/>
        <end position="68"/>
    </location>
</feature>
<accession>A0ABQ3B1T9</accession>
<gene>
    <name evidence="6" type="ORF">GCM10011613_19130</name>
</gene>
<protein>
    <recommendedName>
        <fullName evidence="5">Zinc finger DksA/TraR C4-type domain-containing protein</fullName>
    </recommendedName>
</protein>
<keyword evidence="3" id="KW-0862">Zinc</keyword>
<dbReference type="PROSITE" id="PS51128">
    <property type="entry name" value="ZF_DKSA_2"/>
    <property type="match status" value="1"/>
</dbReference>
<name>A0ABQ3B1T9_9GAMM</name>
<evidence type="ECO:0000256" key="1">
    <source>
        <dbReference type="ARBA" id="ARBA00022723"/>
    </source>
</evidence>
<evidence type="ECO:0000313" key="7">
    <source>
        <dbReference type="Proteomes" id="UP000619761"/>
    </source>
</evidence>
<dbReference type="RefSeq" id="WP_189417845.1">
    <property type="nucleotide sequence ID" value="NZ_BMYZ01000001.1"/>
</dbReference>
<dbReference type="Proteomes" id="UP000619761">
    <property type="component" value="Unassembled WGS sequence"/>
</dbReference>
<dbReference type="NCBIfam" id="NF008243">
    <property type="entry name" value="PRK11019.1"/>
    <property type="match status" value="1"/>
</dbReference>
<comment type="caution">
    <text evidence="6">The sequence shown here is derived from an EMBL/GenBank/DDBJ whole genome shotgun (WGS) entry which is preliminary data.</text>
</comment>
<evidence type="ECO:0000256" key="3">
    <source>
        <dbReference type="ARBA" id="ARBA00022833"/>
    </source>
</evidence>
<proteinExistence type="predicted"/>
<dbReference type="EMBL" id="BMYZ01000001">
    <property type="protein sequence ID" value="GGY73982.1"/>
    <property type="molecule type" value="Genomic_DNA"/>
</dbReference>
<keyword evidence="2" id="KW-0863">Zinc-finger</keyword>